<evidence type="ECO:0000256" key="1">
    <source>
        <dbReference type="ARBA" id="ARBA00023015"/>
    </source>
</evidence>
<keyword evidence="1" id="KW-0805">Transcription regulation</keyword>
<evidence type="ECO:0000259" key="4">
    <source>
        <dbReference type="PROSITE" id="PS50956"/>
    </source>
</evidence>
<reference evidence="5" key="1">
    <citation type="journal article" date="2014" name="Front. Microbiol.">
        <title>High frequency of phylogenetically diverse reductive dehalogenase-homologous genes in deep subseafloor sedimentary metagenomes.</title>
        <authorList>
            <person name="Kawai M."/>
            <person name="Futagami T."/>
            <person name="Toyoda A."/>
            <person name="Takaki Y."/>
            <person name="Nishi S."/>
            <person name="Hori S."/>
            <person name="Arai W."/>
            <person name="Tsubouchi T."/>
            <person name="Morono Y."/>
            <person name="Uchiyama I."/>
            <person name="Ito T."/>
            <person name="Fujiyama A."/>
            <person name="Inagaki F."/>
            <person name="Takami H."/>
        </authorList>
    </citation>
    <scope>NUCLEOTIDE SEQUENCE</scope>
    <source>
        <strain evidence="5">Expedition CK06-06</strain>
    </source>
</reference>
<feature type="non-terminal residue" evidence="5">
    <location>
        <position position="191"/>
    </location>
</feature>
<evidence type="ECO:0000256" key="2">
    <source>
        <dbReference type="ARBA" id="ARBA00023125"/>
    </source>
</evidence>
<dbReference type="Pfam" id="PF13404">
    <property type="entry name" value="HTH_AsnC-type"/>
    <property type="match status" value="1"/>
</dbReference>
<sequence>MKLDLKDRKILYELDFEARQSLSKIGKKVGLPTEVVHYRIKRLEQEKIITGYNFMVDLTKLGRIQYKLYLRLQHCNDKEKEDMIKYLTAHDKVKWLVSCHGVFDLIIAIETNSILEFDEVKEEISSKIDKYVIEKSITTLVEAPAYRRAYFLDKKFSEDKSLYVMGKQEKTEIDKTDLKILKKLAKKGRIP</sequence>
<dbReference type="InterPro" id="IPR036390">
    <property type="entry name" value="WH_DNA-bd_sf"/>
</dbReference>
<dbReference type="SMART" id="SM00344">
    <property type="entry name" value="HTH_ASNC"/>
    <property type="match status" value="1"/>
</dbReference>
<dbReference type="PANTHER" id="PTHR30154:SF34">
    <property type="entry name" value="TRANSCRIPTIONAL REGULATOR AZLB"/>
    <property type="match status" value="1"/>
</dbReference>
<keyword evidence="3" id="KW-0804">Transcription</keyword>
<dbReference type="InterPro" id="IPR019888">
    <property type="entry name" value="Tscrpt_reg_AsnC-like"/>
</dbReference>
<evidence type="ECO:0000313" key="5">
    <source>
        <dbReference type="EMBL" id="GAG23110.1"/>
    </source>
</evidence>
<evidence type="ECO:0000256" key="3">
    <source>
        <dbReference type="ARBA" id="ARBA00023163"/>
    </source>
</evidence>
<dbReference type="InterPro" id="IPR000485">
    <property type="entry name" value="AsnC-type_HTH_dom"/>
</dbReference>
<dbReference type="SUPFAM" id="SSF46785">
    <property type="entry name" value="Winged helix' DNA-binding domain"/>
    <property type="match status" value="1"/>
</dbReference>
<dbReference type="GO" id="GO:0005829">
    <property type="term" value="C:cytosol"/>
    <property type="evidence" value="ECO:0007669"/>
    <property type="project" value="TreeGrafter"/>
</dbReference>
<dbReference type="PROSITE" id="PS50956">
    <property type="entry name" value="HTH_ASNC_2"/>
    <property type="match status" value="1"/>
</dbReference>
<comment type="caution">
    <text evidence="5">The sequence shown here is derived from an EMBL/GenBank/DDBJ whole genome shotgun (WGS) entry which is preliminary data.</text>
</comment>
<dbReference type="PRINTS" id="PR00033">
    <property type="entry name" value="HTHASNC"/>
</dbReference>
<dbReference type="GO" id="GO:0043200">
    <property type="term" value="P:response to amino acid"/>
    <property type="evidence" value="ECO:0007669"/>
    <property type="project" value="TreeGrafter"/>
</dbReference>
<feature type="domain" description="HTH asnC-type" evidence="4">
    <location>
        <begin position="3"/>
        <end position="64"/>
    </location>
</feature>
<dbReference type="EMBL" id="BARS01034515">
    <property type="protein sequence ID" value="GAG23110.1"/>
    <property type="molecule type" value="Genomic_DNA"/>
</dbReference>
<dbReference type="Gene3D" id="1.10.10.10">
    <property type="entry name" value="Winged helix-like DNA-binding domain superfamily/Winged helix DNA-binding domain"/>
    <property type="match status" value="1"/>
</dbReference>
<dbReference type="PANTHER" id="PTHR30154">
    <property type="entry name" value="LEUCINE-RESPONSIVE REGULATORY PROTEIN"/>
    <property type="match status" value="1"/>
</dbReference>
<gene>
    <name evidence="5" type="ORF">S01H1_53303</name>
</gene>
<keyword evidence="2" id="KW-0238">DNA-binding</keyword>
<dbReference type="GO" id="GO:0043565">
    <property type="term" value="F:sequence-specific DNA binding"/>
    <property type="evidence" value="ECO:0007669"/>
    <property type="project" value="InterPro"/>
</dbReference>
<accession>X0VXT1</accession>
<proteinExistence type="predicted"/>
<protein>
    <recommendedName>
        <fullName evidence="4">HTH asnC-type domain-containing protein</fullName>
    </recommendedName>
</protein>
<dbReference type="InterPro" id="IPR036388">
    <property type="entry name" value="WH-like_DNA-bd_sf"/>
</dbReference>
<organism evidence="5">
    <name type="scientific">marine sediment metagenome</name>
    <dbReference type="NCBI Taxonomy" id="412755"/>
    <lineage>
        <taxon>unclassified sequences</taxon>
        <taxon>metagenomes</taxon>
        <taxon>ecological metagenomes</taxon>
    </lineage>
</organism>
<name>X0VXT1_9ZZZZ</name>
<dbReference type="AlphaFoldDB" id="X0VXT1"/>